<dbReference type="HOGENOM" id="CLU_012213_1_0_1"/>
<dbReference type="EC" id="1.14.18.1" evidence="6"/>
<evidence type="ECO:0000313" key="6">
    <source>
        <dbReference type="EMBL" id="EEB19975.1"/>
    </source>
</evidence>
<dbReference type="VEuPathDB" id="VectorBase:PHUM598430"/>
<dbReference type="InterPro" id="IPR008922">
    <property type="entry name" value="Di-copper_centre_dom_sf"/>
</dbReference>
<dbReference type="InterPro" id="IPR014756">
    <property type="entry name" value="Ig_E-set"/>
</dbReference>
<keyword evidence="1" id="KW-0758">Storage protein</keyword>
<dbReference type="PANTHER" id="PTHR11511">
    <property type="entry name" value="LARVAL STORAGE PROTEIN/PHENOLOXIDASE"/>
    <property type="match status" value="1"/>
</dbReference>
<dbReference type="EMBL" id="DS235880">
    <property type="protein sequence ID" value="EEB19975.1"/>
    <property type="molecule type" value="Genomic_DNA"/>
</dbReference>
<dbReference type="InterPro" id="IPR037020">
    <property type="entry name" value="Hemocyanin_C_sf"/>
</dbReference>
<reference evidence="6" key="1">
    <citation type="submission" date="2007-04" db="EMBL/GenBank/DDBJ databases">
        <title>Annotation of Pediculus humanus corporis strain USDA.</title>
        <authorList>
            <person name="Kirkness E."/>
            <person name="Hannick L."/>
            <person name="Hass B."/>
            <person name="Bruggner R."/>
            <person name="Lawson D."/>
            <person name="Bidwell S."/>
            <person name="Joardar V."/>
            <person name="Caler E."/>
            <person name="Walenz B."/>
            <person name="Inman J."/>
            <person name="Schobel S."/>
            <person name="Galinsky K."/>
            <person name="Amedeo P."/>
            <person name="Strausberg R."/>
        </authorList>
    </citation>
    <scope>NUCLEOTIDE SEQUENCE</scope>
    <source>
        <strain evidence="6">USDA</strain>
    </source>
</reference>
<dbReference type="FunCoup" id="E0W2W9">
    <property type="interactions" value="2"/>
</dbReference>
<evidence type="ECO:0000313" key="7">
    <source>
        <dbReference type="EnsemblMetazoa" id="PHUM598430-PA"/>
    </source>
</evidence>
<dbReference type="Proteomes" id="UP000009046">
    <property type="component" value="Unassembled WGS sequence"/>
</dbReference>
<reference evidence="6" key="2">
    <citation type="submission" date="2007-04" db="EMBL/GenBank/DDBJ databases">
        <title>The genome of the human body louse.</title>
        <authorList>
            <consortium name="The Human Body Louse Genome Consortium"/>
            <person name="Kirkness E."/>
            <person name="Walenz B."/>
            <person name="Hass B."/>
            <person name="Bruggner R."/>
            <person name="Strausberg R."/>
        </authorList>
    </citation>
    <scope>NUCLEOTIDE SEQUENCE</scope>
    <source>
        <strain evidence="6">USDA</strain>
    </source>
</reference>
<dbReference type="CTD" id="8236849"/>
<dbReference type="GeneID" id="8236849"/>
<dbReference type="Gene3D" id="1.10.1280.10">
    <property type="entry name" value="Di-copper center containing domain from catechol oxidase"/>
    <property type="match status" value="1"/>
</dbReference>
<dbReference type="PROSITE" id="PS00209">
    <property type="entry name" value="HEMOCYANIN_1"/>
    <property type="match status" value="1"/>
</dbReference>
<proteinExistence type="predicted"/>
<feature type="signal peptide" evidence="2">
    <location>
        <begin position="1"/>
        <end position="22"/>
    </location>
</feature>
<reference evidence="7" key="3">
    <citation type="submission" date="2021-02" db="UniProtKB">
        <authorList>
            <consortium name="EnsemblMetazoa"/>
        </authorList>
    </citation>
    <scope>IDENTIFICATION</scope>
    <source>
        <strain evidence="7">USDA</strain>
    </source>
</reference>
<dbReference type="STRING" id="121224.E0W2W9"/>
<dbReference type="InterPro" id="IPR005204">
    <property type="entry name" value="Hemocyanin_N"/>
</dbReference>
<dbReference type="OrthoDB" id="6371642at2759"/>
<dbReference type="GO" id="GO:0045735">
    <property type="term" value="F:nutrient reservoir activity"/>
    <property type="evidence" value="ECO:0007669"/>
    <property type="project" value="UniProtKB-KW"/>
</dbReference>
<keyword evidence="2" id="KW-0732">Signal</keyword>
<dbReference type="GO" id="GO:0004503">
    <property type="term" value="F:tyrosinase activity"/>
    <property type="evidence" value="ECO:0007669"/>
    <property type="project" value="UniProtKB-EC"/>
</dbReference>
<dbReference type="InterPro" id="IPR005203">
    <property type="entry name" value="Hemocyanin_C"/>
</dbReference>
<dbReference type="EMBL" id="AAZO01007299">
    <property type="status" value="NOT_ANNOTATED_CDS"/>
    <property type="molecule type" value="Genomic_DNA"/>
</dbReference>
<dbReference type="eggNOG" id="ENOG502QR98">
    <property type="taxonomic scope" value="Eukaryota"/>
</dbReference>
<evidence type="ECO:0000256" key="2">
    <source>
        <dbReference type="SAM" id="SignalP"/>
    </source>
</evidence>
<evidence type="ECO:0000259" key="3">
    <source>
        <dbReference type="Pfam" id="PF00372"/>
    </source>
</evidence>
<evidence type="ECO:0000259" key="5">
    <source>
        <dbReference type="Pfam" id="PF03723"/>
    </source>
</evidence>
<dbReference type="InterPro" id="IPR000896">
    <property type="entry name" value="Hemocyanin/hexamerin_mid_dom"/>
</dbReference>
<feature type="domain" description="Hemocyanin C-terminal" evidence="5">
    <location>
        <begin position="453"/>
        <end position="698"/>
    </location>
</feature>
<accession>E0W2W9</accession>
<dbReference type="OMA" id="SMDKMFY"/>
<dbReference type="Gene3D" id="1.20.1370.10">
    <property type="entry name" value="Hemocyanin, N-terminal domain"/>
    <property type="match status" value="1"/>
</dbReference>
<gene>
    <name evidence="7" type="primary">8236849</name>
    <name evidence="6" type="ORF">Phum_PHUM598430</name>
</gene>
<dbReference type="PROSITE" id="PS00210">
    <property type="entry name" value="HEMOCYANIN_2"/>
    <property type="match status" value="1"/>
</dbReference>
<evidence type="ECO:0000313" key="8">
    <source>
        <dbReference type="Proteomes" id="UP000009046"/>
    </source>
</evidence>
<keyword evidence="8" id="KW-1185">Reference proteome</keyword>
<dbReference type="Pfam" id="PF03722">
    <property type="entry name" value="Hemocyanin_N"/>
    <property type="match status" value="1"/>
</dbReference>
<evidence type="ECO:0000259" key="4">
    <source>
        <dbReference type="Pfam" id="PF03722"/>
    </source>
</evidence>
<dbReference type="SUPFAM" id="SSF48050">
    <property type="entry name" value="Hemocyanin, N-terminal domain"/>
    <property type="match status" value="1"/>
</dbReference>
<dbReference type="EnsemblMetazoa" id="PHUM598430-RA">
    <property type="protein sequence ID" value="PHUM598430-PA"/>
    <property type="gene ID" value="PHUM598430"/>
</dbReference>
<dbReference type="GO" id="GO:0005615">
    <property type="term" value="C:extracellular space"/>
    <property type="evidence" value="ECO:0007669"/>
    <property type="project" value="UniProtKB-ARBA"/>
</dbReference>
<dbReference type="Gene3D" id="2.60.40.1520">
    <property type="entry name" value="Hemocyanin, C-terminal domain"/>
    <property type="match status" value="1"/>
</dbReference>
<protein>
    <submittedName>
        <fullName evidence="6">Basic juvenile hormone sensitive hemolymph protein two, putative</fullName>
        <ecNumber evidence="6">1.14.18.1</ecNumber>
    </submittedName>
</protein>
<dbReference type="KEGG" id="phu:Phum_PHUM598430"/>
<feature type="domain" description="Hemocyanin N-terminal" evidence="4">
    <location>
        <begin position="38"/>
        <end position="160"/>
    </location>
</feature>
<organism>
    <name type="scientific">Pediculus humanus subsp. corporis</name>
    <name type="common">Body louse</name>
    <dbReference type="NCBI Taxonomy" id="121224"/>
    <lineage>
        <taxon>Eukaryota</taxon>
        <taxon>Metazoa</taxon>
        <taxon>Ecdysozoa</taxon>
        <taxon>Arthropoda</taxon>
        <taxon>Hexapoda</taxon>
        <taxon>Insecta</taxon>
        <taxon>Pterygota</taxon>
        <taxon>Neoptera</taxon>
        <taxon>Paraneoptera</taxon>
        <taxon>Psocodea</taxon>
        <taxon>Troctomorpha</taxon>
        <taxon>Phthiraptera</taxon>
        <taxon>Anoplura</taxon>
        <taxon>Pediculidae</taxon>
        <taxon>Pediculus</taxon>
    </lineage>
</organism>
<keyword evidence="6" id="KW-0560">Oxidoreductase</keyword>
<dbReference type="Pfam" id="PF00372">
    <property type="entry name" value="Hemocyanin_M"/>
    <property type="match status" value="1"/>
</dbReference>
<sequence>MKIKILLLFFISVVLFVDNVATESDHLKLKTKVADKDFLEKQRFVLKILWGVTHEHSCPRLLEIENSFNLEESLNNYTNVEAVKKFMKVYKHGILPKGKAFSVFNRKHLEESLNLFNLFYYASDFETFKNSVVWARFHFNPGQFVYALSLAVAHREDFKGVVLPPPYEVTPHLFVKSDVLQKAFELKFLTNKNDSDPIVLTVNNTKLYPCYQYDDENESHNCYFDKDYDRSEERLSYFTEDVGLNSFNYFHHVFNPFFLDASYGYKLEGRGELFFYYHQQVLARYILERLSNDLQKFEPLTFGKPVKHGYDPNLRYPNGKAFPVRPDDVTVLEHESFEYQLLDDYANRVLDAVDFGSLFTPDLKQVLLTDSEGLDHLGHVVEGTAKSVHPRYYGKLFYYGMRAFGNIADVHKTHSSPPGVLEHYQTAFRDPMYYRLIAFLTNLYHRFKSHFDEYTHEELEFPGVKVSNVEVNNLLTFFEEFEFDVTTLASKQHEKEPFVRVRQYRLNHKPFNYKVHVTSDKDSTAMFRVFLGPKYDSEGLKLPLNERRKSMVEIDRFPYSVKTGENEVVRNSQEFFGTSPDHKSYLDLYNSVKSALKEGTEFHYDEVNRQCGFPNRFVLPKGTRDGLPLSLFVVVSPLEGDVTAESFDKKYHSTVGCGVGLGLVHQDGRAMGFPFDRRMDETHLHVPNVYEKDVVVYHKRANEVTDSP</sequence>
<dbReference type="RefSeq" id="XP_002432713.1">
    <property type="nucleotide sequence ID" value="XM_002432668.1"/>
</dbReference>
<feature type="domain" description="Hemocyanin middle" evidence="3">
    <location>
        <begin position="165"/>
        <end position="444"/>
    </location>
</feature>
<dbReference type="SUPFAM" id="SSF81296">
    <property type="entry name" value="E set domains"/>
    <property type="match status" value="1"/>
</dbReference>
<dbReference type="PRINTS" id="PR00187">
    <property type="entry name" value="HAEMOCYANIN"/>
</dbReference>
<evidence type="ECO:0000256" key="1">
    <source>
        <dbReference type="ARBA" id="ARBA00022761"/>
    </source>
</evidence>
<name>E0W2W9_PEDHC</name>
<dbReference type="InterPro" id="IPR013788">
    <property type="entry name" value="Hemocyanin/hexamerin"/>
</dbReference>
<dbReference type="AlphaFoldDB" id="E0W2W9"/>
<dbReference type="InterPro" id="IPR036697">
    <property type="entry name" value="Hemocyanin_N_sf"/>
</dbReference>
<feature type="chain" id="PRO_5011412842" evidence="2">
    <location>
        <begin position="23"/>
        <end position="708"/>
    </location>
</feature>
<dbReference type="SUPFAM" id="SSF48056">
    <property type="entry name" value="Di-copper centre-containing domain"/>
    <property type="match status" value="1"/>
</dbReference>
<dbReference type="InParanoid" id="E0W2W9"/>
<dbReference type="PANTHER" id="PTHR11511:SF5">
    <property type="entry name" value="FAT-BODY PROTEIN 1-RELATED"/>
    <property type="match status" value="1"/>
</dbReference>
<dbReference type="Pfam" id="PF03723">
    <property type="entry name" value="Hemocyanin_C"/>
    <property type="match status" value="1"/>
</dbReference>